<proteinExistence type="inferred from homology"/>
<evidence type="ECO:0000313" key="16">
    <source>
        <dbReference type="Proteomes" id="UP000789508"/>
    </source>
</evidence>
<keyword evidence="6" id="KW-0509">mRNA transport</keyword>
<feature type="non-terminal residue" evidence="15">
    <location>
        <position position="593"/>
    </location>
</feature>
<dbReference type="InterPro" id="IPR019049">
    <property type="entry name" value="Nucleoporin_prot_Ndc1/Nup"/>
</dbReference>
<feature type="transmembrane region" description="Helical" evidence="14">
    <location>
        <begin position="197"/>
        <end position="214"/>
    </location>
</feature>
<keyword evidence="4" id="KW-0813">Transport</keyword>
<dbReference type="EMBL" id="CAJVPS010005971">
    <property type="protein sequence ID" value="CAG8620522.1"/>
    <property type="molecule type" value="Genomic_DNA"/>
</dbReference>
<dbReference type="GO" id="GO:0070762">
    <property type="term" value="C:nuclear pore transmembrane ring"/>
    <property type="evidence" value="ECO:0007669"/>
    <property type="project" value="TreeGrafter"/>
</dbReference>
<dbReference type="PANTHER" id="PTHR13269:SF6">
    <property type="entry name" value="NUCLEOPORIN NDC1"/>
    <property type="match status" value="1"/>
</dbReference>
<dbReference type="GO" id="GO:0005816">
    <property type="term" value="C:spindle pole body"/>
    <property type="evidence" value="ECO:0007669"/>
    <property type="project" value="TreeGrafter"/>
</dbReference>
<name>A0A9N9CZ79_9GLOM</name>
<evidence type="ECO:0000256" key="1">
    <source>
        <dbReference type="ARBA" id="ARBA00004232"/>
    </source>
</evidence>
<feature type="transmembrane region" description="Helical" evidence="14">
    <location>
        <begin position="85"/>
        <end position="108"/>
    </location>
</feature>
<evidence type="ECO:0000256" key="5">
    <source>
        <dbReference type="ARBA" id="ARBA00022692"/>
    </source>
</evidence>
<keyword evidence="12" id="KW-0539">Nucleus</keyword>
<keyword evidence="7" id="KW-0653">Protein transport</keyword>
<feature type="region of interest" description="Disordered" evidence="13">
    <location>
        <begin position="1"/>
        <end position="22"/>
    </location>
</feature>
<evidence type="ECO:0000256" key="14">
    <source>
        <dbReference type="SAM" id="Phobius"/>
    </source>
</evidence>
<comment type="caution">
    <text evidence="15">The sequence shown here is derived from an EMBL/GenBank/DDBJ whole genome shotgun (WGS) entry which is preliminary data.</text>
</comment>
<dbReference type="AlphaFoldDB" id="A0A9N9CZ79"/>
<comment type="subcellular location">
    <subcellularLocation>
        <location evidence="1">Nucleus membrane</location>
        <topology evidence="1">Multi-pass membrane protein</topology>
    </subcellularLocation>
    <subcellularLocation>
        <location evidence="2">Nucleus</location>
        <location evidence="2">Nuclear pore complex</location>
    </subcellularLocation>
</comment>
<evidence type="ECO:0000256" key="9">
    <source>
        <dbReference type="ARBA" id="ARBA00023010"/>
    </source>
</evidence>
<feature type="transmembrane region" description="Helical" evidence="14">
    <location>
        <begin position="315"/>
        <end position="337"/>
    </location>
</feature>
<evidence type="ECO:0000256" key="13">
    <source>
        <dbReference type="SAM" id="MobiDB-lite"/>
    </source>
</evidence>
<feature type="compositionally biased region" description="Basic and acidic residues" evidence="13">
    <location>
        <begin position="10"/>
        <end position="22"/>
    </location>
</feature>
<evidence type="ECO:0000256" key="2">
    <source>
        <dbReference type="ARBA" id="ARBA00004567"/>
    </source>
</evidence>
<comment type="similarity">
    <text evidence="3">Belongs to the NDC1 family.</text>
</comment>
<evidence type="ECO:0000256" key="7">
    <source>
        <dbReference type="ARBA" id="ARBA00022927"/>
    </source>
</evidence>
<sequence>MSSSVGGMDQVKEPQVKQKPVDTHGRRYTYAIRKDLLGRQLNCLLVLGGLVYFLIFGFQISVRVLGCWAHFTEENACDLSYIQPIYSINTIYSFLWIYFFGVLPTLFLRKWYRNSSVKLTTEENLWCDIRTHLISTRTYATILTYVITAMVIGWCYYKYLLPESFNRSLKLFLRPGVDFRCHPFRRESCKDDALNEYTMILATNTIGFGLWYALDYMIRKRFLLNFPSVQLDWKSLIETLLQERCEHLERLYSFFLKNYSLPGDLLIVVATFTFFYWSYQLLMWKSFYYLILWVARPFKITTYDWLDVPVFSIQLINRTVSCLLFILTCWTLAHWLFENYFTRKIISNTSNEVLLNGLSAKDEPYIQSLAFLELWHIARDPEYIPRRTSIYQEYEKNTWANISRVCIELILDLGHAANTQIQTQYKKNDQIRRWRAELIREQKEKQPGGKRRATRPKLIPLKDINTSGSYIPRDSEYWDLVWFERLKMRGFGYRYIVFPLLNRTIERRSINLLKNKNMIVLAVEALASLTIDSLTLDQYGVVSPDISRIFECMLDCLIALEEYAKKPPLYEWDSHTPSIAHSRVLADVVGITN</sequence>
<keyword evidence="9" id="KW-0811">Translocation</keyword>
<organism evidence="15 16">
    <name type="scientific">Ambispora leptoticha</name>
    <dbReference type="NCBI Taxonomy" id="144679"/>
    <lineage>
        <taxon>Eukaryota</taxon>
        <taxon>Fungi</taxon>
        <taxon>Fungi incertae sedis</taxon>
        <taxon>Mucoromycota</taxon>
        <taxon>Glomeromycotina</taxon>
        <taxon>Glomeromycetes</taxon>
        <taxon>Archaeosporales</taxon>
        <taxon>Ambisporaceae</taxon>
        <taxon>Ambispora</taxon>
    </lineage>
</organism>
<keyword evidence="16" id="KW-1185">Reference proteome</keyword>
<evidence type="ECO:0000313" key="15">
    <source>
        <dbReference type="EMBL" id="CAG8620522.1"/>
    </source>
</evidence>
<evidence type="ECO:0000256" key="8">
    <source>
        <dbReference type="ARBA" id="ARBA00022989"/>
    </source>
</evidence>
<evidence type="ECO:0000256" key="12">
    <source>
        <dbReference type="ARBA" id="ARBA00023242"/>
    </source>
</evidence>
<dbReference type="GO" id="GO:0030674">
    <property type="term" value="F:protein-macromolecule adaptor activity"/>
    <property type="evidence" value="ECO:0007669"/>
    <property type="project" value="TreeGrafter"/>
</dbReference>
<protein>
    <submittedName>
        <fullName evidence="15">6101_t:CDS:1</fullName>
    </submittedName>
</protein>
<dbReference type="Proteomes" id="UP000789508">
    <property type="component" value="Unassembled WGS sequence"/>
</dbReference>
<keyword evidence="5 14" id="KW-0812">Transmembrane</keyword>
<keyword evidence="8 14" id="KW-1133">Transmembrane helix</keyword>
<dbReference type="GO" id="GO:0015031">
    <property type="term" value="P:protein transport"/>
    <property type="evidence" value="ECO:0007669"/>
    <property type="project" value="UniProtKB-KW"/>
</dbReference>
<feature type="transmembrane region" description="Helical" evidence="14">
    <location>
        <begin position="259"/>
        <end position="279"/>
    </location>
</feature>
<keyword evidence="10" id="KW-0906">Nuclear pore complex</keyword>
<gene>
    <name evidence="15" type="ORF">ALEPTO_LOCUS8946</name>
</gene>
<dbReference type="Pfam" id="PF09531">
    <property type="entry name" value="Ndc1_Nup"/>
    <property type="match status" value="1"/>
</dbReference>
<dbReference type="GO" id="GO:0031965">
    <property type="term" value="C:nuclear membrane"/>
    <property type="evidence" value="ECO:0007669"/>
    <property type="project" value="UniProtKB-SubCell"/>
</dbReference>
<evidence type="ECO:0000256" key="11">
    <source>
        <dbReference type="ARBA" id="ARBA00023136"/>
    </source>
</evidence>
<dbReference type="GO" id="GO:0051028">
    <property type="term" value="P:mRNA transport"/>
    <property type="evidence" value="ECO:0007669"/>
    <property type="project" value="UniProtKB-KW"/>
</dbReference>
<keyword evidence="11 14" id="KW-0472">Membrane</keyword>
<accession>A0A9N9CZ79</accession>
<evidence type="ECO:0000256" key="3">
    <source>
        <dbReference type="ARBA" id="ARBA00005760"/>
    </source>
</evidence>
<dbReference type="PANTHER" id="PTHR13269">
    <property type="entry name" value="NUCLEOPORIN NDC1"/>
    <property type="match status" value="1"/>
</dbReference>
<evidence type="ECO:0000256" key="4">
    <source>
        <dbReference type="ARBA" id="ARBA00022448"/>
    </source>
</evidence>
<feature type="transmembrane region" description="Helical" evidence="14">
    <location>
        <begin position="43"/>
        <end position="65"/>
    </location>
</feature>
<evidence type="ECO:0000256" key="10">
    <source>
        <dbReference type="ARBA" id="ARBA00023132"/>
    </source>
</evidence>
<dbReference type="OrthoDB" id="67850at2759"/>
<evidence type="ECO:0000256" key="6">
    <source>
        <dbReference type="ARBA" id="ARBA00022816"/>
    </source>
</evidence>
<reference evidence="15" key="1">
    <citation type="submission" date="2021-06" db="EMBL/GenBank/DDBJ databases">
        <authorList>
            <person name="Kallberg Y."/>
            <person name="Tangrot J."/>
            <person name="Rosling A."/>
        </authorList>
    </citation>
    <scope>NUCLEOTIDE SEQUENCE</scope>
    <source>
        <strain evidence="15">FL130A</strain>
    </source>
</reference>
<feature type="transmembrane region" description="Helical" evidence="14">
    <location>
        <begin position="139"/>
        <end position="159"/>
    </location>
</feature>
<dbReference type="GO" id="GO:0006999">
    <property type="term" value="P:nuclear pore organization"/>
    <property type="evidence" value="ECO:0007669"/>
    <property type="project" value="TreeGrafter"/>
</dbReference>